<sequence>MNSNPVGEFREGEIDGKQFLIFTLLSSSGEAAIDSGGGDDLSLEPLSLCPTLRIKVLRLKPYTRDSDRSFFPMVVSPHFPTIQSVYPVTTTVYLIPPLFHPEHGLAESVIQWWTTAMVPTLATSVMTILVIQDACCGETYGTG</sequence>
<dbReference type="EMBL" id="LUHQ01000002">
    <property type="protein sequence ID" value="OAP09712.1"/>
    <property type="molecule type" value="Genomic_DNA"/>
</dbReference>
<evidence type="ECO:0000313" key="1">
    <source>
        <dbReference type="EMBL" id="OAP09712.1"/>
    </source>
</evidence>
<protein>
    <submittedName>
        <fullName evidence="1">Uncharacterized protein</fullName>
    </submittedName>
</protein>
<accession>A0A178VY20</accession>
<reference evidence="2" key="1">
    <citation type="journal article" date="2016" name="Proc. Natl. Acad. Sci. U.S.A.">
        <title>Chromosome-level assembly of Arabidopsis thaliana Ler reveals the extent of translocation and inversion polymorphisms.</title>
        <authorList>
            <person name="Zapata L."/>
            <person name="Ding J."/>
            <person name="Willing E.M."/>
            <person name="Hartwig B."/>
            <person name="Bezdan D."/>
            <person name="Jiao W.B."/>
            <person name="Patel V."/>
            <person name="Velikkakam James G."/>
            <person name="Koornneef M."/>
            <person name="Ossowski S."/>
            <person name="Schneeberger K."/>
        </authorList>
    </citation>
    <scope>NUCLEOTIDE SEQUENCE [LARGE SCALE GENOMIC DNA]</scope>
    <source>
        <strain evidence="2">cv. Landsberg erecta</strain>
    </source>
</reference>
<proteinExistence type="predicted"/>
<gene>
    <name evidence="1" type="ordered locus">AXX17_At2g09030</name>
</gene>
<dbReference type="AlphaFoldDB" id="A0A178VY20"/>
<comment type="caution">
    <text evidence="1">The sequence shown here is derived from an EMBL/GenBank/DDBJ whole genome shotgun (WGS) entry which is preliminary data.</text>
</comment>
<dbReference type="Proteomes" id="UP000078284">
    <property type="component" value="Chromosome 2"/>
</dbReference>
<evidence type="ECO:0000313" key="2">
    <source>
        <dbReference type="Proteomes" id="UP000078284"/>
    </source>
</evidence>
<name>A0A178VY20_ARATH</name>
<organism evidence="1 2">
    <name type="scientific">Arabidopsis thaliana</name>
    <name type="common">Mouse-ear cress</name>
    <dbReference type="NCBI Taxonomy" id="3702"/>
    <lineage>
        <taxon>Eukaryota</taxon>
        <taxon>Viridiplantae</taxon>
        <taxon>Streptophyta</taxon>
        <taxon>Embryophyta</taxon>
        <taxon>Tracheophyta</taxon>
        <taxon>Spermatophyta</taxon>
        <taxon>Magnoliopsida</taxon>
        <taxon>eudicotyledons</taxon>
        <taxon>Gunneridae</taxon>
        <taxon>Pentapetalae</taxon>
        <taxon>rosids</taxon>
        <taxon>malvids</taxon>
        <taxon>Brassicales</taxon>
        <taxon>Brassicaceae</taxon>
        <taxon>Camelineae</taxon>
        <taxon>Arabidopsis</taxon>
    </lineage>
</organism>